<reference evidence="3 4" key="1">
    <citation type="submission" date="2019-12" db="EMBL/GenBank/DDBJ databases">
        <title>Whole genome sequencing of endophytic Actinobacterium Micromonospora sp. MPMI6T.</title>
        <authorList>
            <person name="Evv R."/>
            <person name="Podile A.R."/>
        </authorList>
    </citation>
    <scope>NUCLEOTIDE SEQUENCE [LARGE SCALE GENOMIC DNA]</scope>
    <source>
        <strain evidence="3 4">MPMI6</strain>
    </source>
</reference>
<protein>
    <submittedName>
        <fullName evidence="3">Methyltransferase domain-containing protein</fullName>
    </submittedName>
</protein>
<keyword evidence="3" id="KW-0489">Methyltransferase</keyword>
<dbReference type="Gene3D" id="3.40.50.150">
    <property type="entry name" value="Vaccinia Virus protein VP39"/>
    <property type="match status" value="1"/>
</dbReference>
<dbReference type="SUPFAM" id="SSF53335">
    <property type="entry name" value="S-adenosyl-L-methionine-dependent methyltransferases"/>
    <property type="match status" value="1"/>
</dbReference>
<dbReference type="Proteomes" id="UP000823521">
    <property type="component" value="Unassembled WGS sequence"/>
</dbReference>
<dbReference type="InterPro" id="IPR029063">
    <property type="entry name" value="SAM-dependent_MTases_sf"/>
</dbReference>
<dbReference type="PANTHER" id="PTHR43861:SF3">
    <property type="entry name" value="PUTATIVE (AFU_ORTHOLOGUE AFUA_2G14390)-RELATED"/>
    <property type="match status" value="1"/>
</dbReference>
<dbReference type="GO" id="GO:0008168">
    <property type="term" value="F:methyltransferase activity"/>
    <property type="evidence" value="ECO:0007669"/>
    <property type="project" value="UniProtKB-KW"/>
</dbReference>
<dbReference type="GO" id="GO:0032259">
    <property type="term" value="P:methylation"/>
    <property type="evidence" value="ECO:0007669"/>
    <property type="project" value="UniProtKB-KW"/>
</dbReference>
<accession>A0ABS3VPR1</accession>
<gene>
    <name evidence="3" type="ORF">GSF22_11020</name>
</gene>
<comment type="caution">
    <text evidence="3">The sequence shown here is derived from an EMBL/GenBank/DDBJ whole genome shotgun (WGS) entry which is preliminary data.</text>
</comment>
<dbReference type="Pfam" id="PF13649">
    <property type="entry name" value="Methyltransf_25"/>
    <property type="match status" value="1"/>
</dbReference>
<evidence type="ECO:0000313" key="4">
    <source>
        <dbReference type="Proteomes" id="UP000823521"/>
    </source>
</evidence>
<sequence length="201" mass="21282">MDSTAWDARYAAAPDLVWTGEPNRFVVAETGALPPGRALDLAAGEGRNAVWLAGRGWQVTAVDFSPVAVERGRTLARDQGVEVTWEVADVLRYAPPAGAFDLVLIAYLHLPAADLATVLHRAGQALRPGGRLVVVGHDRANLRHGVGGPQDPALLHDPQTVAAALSGLRILRSETARRPVSVDDRTVDALDSVVVASRPGE</sequence>
<evidence type="ECO:0000256" key="1">
    <source>
        <dbReference type="ARBA" id="ARBA00022679"/>
    </source>
</evidence>
<dbReference type="CDD" id="cd02440">
    <property type="entry name" value="AdoMet_MTases"/>
    <property type="match status" value="1"/>
</dbReference>
<keyword evidence="1" id="KW-0808">Transferase</keyword>
<dbReference type="InterPro" id="IPR041698">
    <property type="entry name" value="Methyltransf_25"/>
</dbReference>
<dbReference type="EMBL" id="WVUH01000071">
    <property type="protein sequence ID" value="MBO4206528.1"/>
    <property type="molecule type" value="Genomic_DNA"/>
</dbReference>
<feature type="domain" description="Methyltransferase" evidence="2">
    <location>
        <begin position="39"/>
        <end position="130"/>
    </location>
</feature>
<dbReference type="RefSeq" id="WP_208813430.1">
    <property type="nucleotide sequence ID" value="NZ_WVUH01000071.1"/>
</dbReference>
<proteinExistence type="predicted"/>
<dbReference type="PANTHER" id="PTHR43861">
    <property type="entry name" value="TRANS-ACONITATE 2-METHYLTRANSFERASE-RELATED"/>
    <property type="match status" value="1"/>
</dbReference>
<keyword evidence="4" id="KW-1185">Reference proteome</keyword>
<evidence type="ECO:0000259" key="2">
    <source>
        <dbReference type="Pfam" id="PF13649"/>
    </source>
</evidence>
<name>A0ABS3VPR1_MICEH</name>
<evidence type="ECO:0000313" key="3">
    <source>
        <dbReference type="EMBL" id="MBO4206528.1"/>
    </source>
</evidence>
<organism evidence="3 4">
    <name type="scientific">Micromonospora echinofusca</name>
    <dbReference type="NCBI Taxonomy" id="47858"/>
    <lineage>
        <taxon>Bacteria</taxon>
        <taxon>Bacillati</taxon>
        <taxon>Actinomycetota</taxon>
        <taxon>Actinomycetes</taxon>
        <taxon>Micromonosporales</taxon>
        <taxon>Micromonosporaceae</taxon>
        <taxon>Micromonospora</taxon>
    </lineage>
</organism>